<dbReference type="RefSeq" id="WP_323986044.1">
    <property type="nucleotide sequence ID" value="NZ_CP139639.1"/>
</dbReference>
<sequence length="95" mass="10256">MPITNILLAAATLLTLAPGLDMALVLRTATVEGKRQALQATLGINPGCLLWSPILIGATQSLSGFLRREKVIQWMDSTTGMIFVLFAARLAFSKR</sequence>
<dbReference type="EMBL" id="CP139639">
    <property type="protein sequence ID" value="WRI22208.1"/>
    <property type="molecule type" value="Genomic_DNA"/>
</dbReference>
<keyword evidence="1" id="KW-0812">Transmembrane</keyword>
<dbReference type="Proteomes" id="UP001322392">
    <property type="component" value="Chromosome"/>
</dbReference>
<reference evidence="2 3" key="1">
    <citation type="submission" date="2023-12" db="EMBL/GenBank/DDBJ databases">
        <title>First complete genome sequence of Pseudomonas canadensis strain Pcan-CK-23 isolated from homogenized tissues of Zophobas morio larvae.</title>
        <authorList>
            <person name="Kundlacz C."/>
            <person name="Aldeia C."/>
            <person name="Eddoubaji Y."/>
            <person name="Campos-Madueno E.I."/>
            <person name="Endimiani A."/>
        </authorList>
    </citation>
    <scope>NUCLEOTIDE SEQUENCE [LARGE SCALE GENOMIC DNA]</scope>
    <source>
        <strain evidence="2 3">Pcan-CK-23</strain>
    </source>
</reference>
<evidence type="ECO:0000313" key="2">
    <source>
        <dbReference type="EMBL" id="WRI22208.1"/>
    </source>
</evidence>
<name>A0ABZ1A2K8_9PSED</name>
<keyword evidence="1" id="KW-0472">Membrane</keyword>
<accession>A0ABZ1A2K8</accession>
<feature type="transmembrane region" description="Helical" evidence="1">
    <location>
        <begin position="71"/>
        <end position="92"/>
    </location>
</feature>
<organism evidence="2 3">
    <name type="scientific">Pseudomonas canadensis</name>
    <dbReference type="NCBI Taxonomy" id="915099"/>
    <lineage>
        <taxon>Bacteria</taxon>
        <taxon>Pseudomonadati</taxon>
        <taxon>Pseudomonadota</taxon>
        <taxon>Gammaproteobacteria</taxon>
        <taxon>Pseudomonadales</taxon>
        <taxon>Pseudomonadaceae</taxon>
        <taxon>Pseudomonas</taxon>
    </lineage>
</organism>
<protein>
    <recommendedName>
        <fullName evidence="4">Lysine transporter LysE</fullName>
    </recommendedName>
</protein>
<gene>
    <name evidence="2" type="ORF">SPL95_16450</name>
</gene>
<evidence type="ECO:0000256" key="1">
    <source>
        <dbReference type="SAM" id="Phobius"/>
    </source>
</evidence>
<keyword evidence="3" id="KW-1185">Reference proteome</keyword>
<proteinExistence type="predicted"/>
<keyword evidence="1" id="KW-1133">Transmembrane helix</keyword>
<evidence type="ECO:0008006" key="4">
    <source>
        <dbReference type="Google" id="ProtNLM"/>
    </source>
</evidence>
<evidence type="ECO:0000313" key="3">
    <source>
        <dbReference type="Proteomes" id="UP001322392"/>
    </source>
</evidence>